<dbReference type="WBParaSite" id="HPBE_0001643401-mRNA-1">
    <property type="protein sequence ID" value="HPBE_0001643401-mRNA-1"/>
    <property type="gene ID" value="HPBE_0001643401"/>
</dbReference>
<dbReference type="EMBL" id="UZAH01029415">
    <property type="protein sequence ID" value="VDP05926.1"/>
    <property type="molecule type" value="Genomic_DNA"/>
</dbReference>
<protein>
    <submittedName>
        <fullName evidence="3">Guanylate cyclase domain-containing protein</fullName>
    </submittedName>
</protein>
<keyword evidence="2" id="KW-1185">Reference proteome</keyword>
<dbReference type="Proteomes" id="UP000050761">
    <property type="component" value="Unassembled WGS sequence"/>
</dbReference>
<dbReference type="OrthoDB" id="5824068at2759"/>
<dbReference type="AlphaFoldDB" id="A0A183G4I4"/>
<reference evidence="3" key="2">
    <citation type="submission" date="2019-09" db="UniProtKB">
        <authorList>
            <consortium name="WormBaseParasite"/>
        </authorList>
    </citation>
    <scope>IDENTIFICATION</scope>
</reference>
<proteinExistence type="predicted"/>
<evidence type="ECO:0000313" key="1">
    <source>
        <dbReference type="EMBL" id="VDP05926.1"/>
    </source>
</evidence>
<organism evidence="2 3">
    <name type="scientific">Heligmosomoides polygyrus</name>
    <name type="common">Parasitic roundworm</name>
    <dbReference type="NCBI Taxonomy" id="6339"/>
    <lineage>
        <taxon>Eukaryota</taxon>
        <taxon>Metazoa</taxon>
        <taxon>Ecdysozoa</taxon>
        <taxon>Nematoda</taxon>
        <taxon>Chromadorea</taxon>
        <taxon>Rhabditida</taxon>
        <taxon>Rhabditina</taxon>
        <taxon>Rhabditomorpha</taxon>
        <taxon>Strongyloidea</taxon>
        <taxon>Heligmosomidae</taxon>
        <taxon>Heligmosomoides</taxon>
    </lineage>
</organism>
<evidence type="ECO:0000313" key="2">
    <source>
        <dbReference type="Proteomes" id="UP000050761"/>
    </source>
</evidence>
<reference evidence="1 2" key="1">
    <citation type="submission" date="2018-11" db="EMBL/GenBank/DDBJ databases">
        <authorList>
            <consortium name="Pathogen Informatics"/>
        </authorList>
    </citation>
    <scope>NUCLEOTIDE SEQUENCE [LARGE SCALE GENOMIC DNA]</scope>
</reference>
<name>A0A183G4I4_HELPZ</name>
<sequence length="80" mass="8925">MVGMVVKINGWQLQLKLAKTMFMRNGRVSDAPFSLNGTKISECSSYAYLGRQVNMANDLALELGRMKQAAWELSRASVEL</sequence>
<evidence type="ECO:0000313" key="3">
    <source>
        <dbReference type="WBParaSite" id="HPBE_0001643401-mRNA-1"/>
    </source>
</evidence>
<accession>A0A183G4I4</accession>
<gene>
    <name evidence="1" type="ORF">HPBE_LOCUS16433</name>
</gene>
<accession>A0A3P8EFM2</accession>